<dbReference type="KEGG" id="ela:UCREL1_6303"/>
<keyword evidence="2" id="KW-0808">Transferase</keyword>
<feature type="region of interest" description="Disordered" evidence="1">
    <location>
        <begin position="102"/>
        <end position="124"/>
    </location>
</feature>
<dbReference type="Gene3D" id="3.40.50.150">
    <property type="entry name" value="Vaccinia Virus protein VP39"/>
    <property type="match status" value="1"/>
</dbReference>
<dbReference type="OMA" id="WQAGINT"/>
<proteinExistence type="predicted"/>
<organism evidence="2 3">
    <name type="scientific">Eutypa lata (strain UCR-EL1)</name>
    <name type="common">Grapevine dieback disease fungus</name>
    <name type="synonym">Eutypa armeniacae</name>
    <dbReference type="NCBI Taxonomy" id="1287681"/>
    <lineage>
        <taxon>Eukaryota</taxon>
        <taxon>Fungi</taxon>
        <taxon>Dikarya</taxon>
        <taxon>Ascomycota</taxon>
        <taxon>Pezizomycotina</taxon>
        <taxon>Sordariomycetes</taxon>
        <taxon>Xylariomycetidae</taxon>
        <taxon>Xylariales</taxon>
        <taxon>Diatrypaceae</taxon>
        <taxon>Eutypa</taxon>
    </lineage>
</organism>
<evidence type="ECO:0000256" key="1">
    <source>
        <dbReference type="SAM" id="MobiDB-lite"/>
    </source>
</evidence>
<keyword evidence="3" id="KW-1185">Reference proteome</keyword>
<evidence type="ECO:0000313" key="3">
    <source>
        <dbReference type="Proteomes" id="UP000012174"/>
    </source>
</evidence>
<dbReference type="AlphaFoldDB" id="M7SK41"/>
<dbReference type="PANTHER" id="PTHR45036:SF1">
    <property type="entry name" value="METHYLTRANSFERASE LIKE 7A"/>
    <property type="match status" value="1"/>
</dbReference>
<evidence type="ECO:0000313" key="2">
    <source>
        <dbReference type="EMBL" id="EMR66704.1"/>
    </source>
</evidence>
<dbReference type="GO" id="GO:0032259">
    <property type="term" value="P:methylation"/>
    <property type="evidence" value="ECO:0007669"/>
    <property type="project" value="UniProtKB-KW"/>
</dbReference>
<protein>
    <submittedName>
        <fullName evidence="2">Putative methyltransferase domain-containing protein</fullName>
    </submittedName>
</protein>
<dbReference type="OrthoDB" id="540004at2759"/>
<sequence length="232" mass="25935">MSMSASWFPTTVVSLIRERKYSVLVSAQGLRDVWFGNFWGWAGPNIREMGGPIVIPLLEGRTSGGKVVDEPVGAGIGGTVLEIGAGSGFWVDIFSNRRLDQATNEGTSTATDDKAGDGPRSRRQEVRRVYGIEPNRDQHANLRRHIEKAGLDGIYQIVPVGIEDLDNSKKWDGSIEKGSVDCIVSILCLCSIPDPEKNIKELYGYLKEGGRWYVYEHVKCEYSWYMKAYQRK</sequence>
<dbReference type="HOGENOM" id="CLU_037990_6_0_1"/>
<dbReference type="Proteomes" id="UP000012174">
    <property type="component" value="Unassembled WGS sequence"/>
</dbReference>
<dbReference type="EMBL" id="KB706595">
    <property type="protein sequence ID" value="EMR66704.1"/>
    <property type="molecule type" value="Genomic_DNA"/>
</dbReference>
<dbReference type="InterPro" id="IPR029063">
    <property type="entry name" value="SAM-dependent_MTases_sf"/>
</dbReference>
<feature type="compositionally biased region" description="Basic and acidic residues" evidence="1">
    <location>
        <begin position="111"/>
        <end position="124"/>
    </location>
</feature>
<accession>M7SK41</accession>
<keyword evidence="2" id="KW-0489">Methyltransferase</keyword>
<dbReference type="PANTHER" id="PTHR45036">
    <property type="entry name" value="METHYLTRANSFERASE LIKE 7B"/>
    <property type="match status" value="1"/>
</dbReference>
<dbReference type="CDD" id="cd02440">
    <property type="entry name" value="AdoMet_MTases"/>
    <property type="match status" value="1"/>
</dbReference>
<dbReference type="Pfam" id="PF13489">
    <property type="entry name" value="Methyltransf_23"/>
    <property type="match status" value="1"/>
</dbReference>
<dbReference type="InterPro" id="IPR052356">
    <property type="entry name" value="Thiol_S-MT"/>
</dbReference>
<reference evidence="3" key="1">
    <citation type="journal article" date="2013" name="Genome Announc.">
        <title>Draft genome sequence of the grapevine dieback fungus Eutypa lata UCR-EL1.</title>
        <authorList>
            <person name="Blanco-Ulate B."/>
            <person name="Rolshausen P.E."/>
            <person name="Cantu D."/>
        </authorList>
    </citation>
    <scope>NUCLEOTIDE SEQUENCE [LARGE SCALE GENOMIC DNA]</scope>
    <source>
        <strain evidence="3">UCR-EL1</strain>
    </source>
</reference>
<dbReference type="GO" id="GO:0008168">
    <property type="term" value="F:methyltransferase activity"/>
    <property type="evidence" value="ECO:0007669"/>
    <property type="project" value="UniProtKB-KW"/>
</dbReference>
<gene>
    <name evidence="2" type="ORF">UCREL1_6303</name>
</gene>
<dbReference type="eggNOG" id="KOG4300">
    <property type="taxonomic scope" value="Eukaryota"/>
</dbReference>
<name>M7SK41_EUTLA</name>
<dbReference type="SUPFAM" id="SSF53335">
    <property type="entry name" value="S-adenosyl-L-methionine-dependent methyltransferases"/>
    <property type="match status" value="1"/>
</dbReference>